<keyword evidence="4" id="KW-1185">Reference proteome</keyword>
<reference evidence="3 4" key="1">
    <citation type="journal article" date="2020" name="Nat. Food">
        <title>A phased Vanilla planifolia genome enables genetic improvement of flavour and production.</title>
        <authorList>
            <person name="Hasing T."/>
            <person name="Tang H."/>
            <person name="Brym M."/>
            <person name="Khazi F."/>
            <person name="Huang T."/>
            <person name="Chambers A.H."/>
        </authorList>
    </citation>
    <scope>NUCLEOTIDE SEQUENCE [LARGE SCALE GENOMIC DNA]</scope>
    <source>
        <tissue evidence="3">Leaf</tissue>
    </source>
</reference>
<sequence>MVEWMENGWSHARYSSIYMQEKQKALISEMVGKLDNICWDNASLETLAAKFSSTETTCLTNCAQRYMDMSIIIMKHFRRCRMPSPVVV</sequence>
<comment type="subcellular location">
    <subcellularLocation>
        <location evidence="1">Mitochondrion inner membrane</location>
        <topology evidence="1">Peripheral membrane protein</topology>
        <orientation evidence="1">Intermembrane side</orientation>
    </subcellularLocation>
</comment>
<comment type="subunit">
    <text evidence="1">Heterohexamer.</text>
</comment>
<dbReference type="InterPro" id="IPR004217">
    <property type="entry name" value="Tim10-like"/>
</dbReference>
<dbReference type="Proteomes" id="UP000636800">
    <property type="component" value="Chromosome 1"/>
</dbReference>
<dbReference type="AlphaFoldDB" id="A0A835S3W6"/>
<accession>A0A835S3W6</accession>
<comment type="caution">
    <text evidence="3">The sequence shown here is derived from an EMBL/GenBank/DDBJ whole genome shotgun (WGS) entry which is preliminary data.</text>
</comment>
<dbReference type="OrthoDB" id="1654420at2759"/>
<gene>
    <name evidence="3" type="ORF">HPP92_001283</name>
</gene>
<keyword evidence="1" id="KW-0811">Translocation</keyword>
<evidence type="ECO:0000259" key="2">
    <source>
        <dbReference type="Pfam" id="PF02953"/>
    </source>
</evidence>
<keyword evidence="1" id="KW-0813">Transport</keyword>
<evidence type="ECO:0000313" key="4">
    <source>
        <dbReference type="Proteomes" id="UP000636800"/>
    </source>
</evidence>
<evidence type="ECO:0000256" key="1">
    <source>
        <dbReference type="RuleBase" id="RU367043"/>
    </source>
</evidence>
<keyword evidence="1" id="KW-0143">Chaperone</keyword>
<proteinExistence type="inferred from homology"/>
<dbReference type="GO" id="GO:0015031">
    <property type="term" value="P:protein transport"/>
    <property type="evidence" value="ECO:0007669"/>
    <property type="project" value="UniProtKB-KW"/>
</dbReference>
<feature type="domain" description="Tim10-like" evidence="2">
    <location>
        <begin position="18"/>
        <end position="78"/>
    </location>
</feature>
<keyword evidence="1" id="KW-1015">Disulfide bond</keyword>
<protein>
    <recommendedName>
        <fullName evidence="1">Mitochondrial import inner membrane translocase subunit</fullName>
    </recommendedName>
</protein>
<keyword evidence="1" id="KW-0999">Mitochondrion inner membrane</keyword>
<dbReference type="Gene3D" id="1.10.287.810">
    <property type="entry name" value="Mitochondrial import inner membrane translocase subunit tim13 like domains"/>
    <property type="match status" value="1"/>
</dbReference>
<comment type="domain">
    <text evidence="1">The twin CX3C motif contains 4 conserved Cys residues that form 2 disulfide bonds in the mitochondrial intermembrane space.</text>
</comment>
<keyword evidence="1" id="KW-0496">Mitochondrion</keyword>
<comment type="function">
    <text evidence="1">Mitochondrial intermembrane chaperone that participates in the import and insertion of some multi-pass transmembrane proteins into the mitochondrial inner membrane. Also required for the transfer of beta-barrel precursors from the TOM complex to the sorting and assembly machinery (SAM complex) of the outer membrane. Acts as a chaperone-like protein that protects the hydrophobic precursors from aggregation and guide them through the mitochondrial intermembrane space.</text>
</comment>
<dbReference type="SUPFAM" id="SSF144122">
    <property type="entry name" value="Tim10-like"/>
    <property type="match status" value="1"/>
</dbReference>
<organism evidence="3 4">
    <name type="scientific">Vanilla planifolia</name>
    <name type="common">Vanilla</name>
    <dbReference type="NCBI Taxonomy" id="51239"/>
    <lineage>
        <taxon>Eukaryota</taxon>
        <taxon>Viridiplantae</taxon>
        <taxon>Streptophyta</taxon>
        <taxon>Embryophyta</taxon>
        <taxon>Tracheophyta</taxon>
        <taxon>Spermatophyta</taxon>
        <taxon>Magnoliopsida</taxon>
        <taxon>Liliopsida</taxon>
        <taxon>Asparagales</taxon>
        <taxon>Orchidaceae</taxon>
        <taxon>Vanilloideae</taxon>
        <taxon>Vanilleae</taxon>
        <taxon>Vanilla</taxon>
    </lineage>
</organism>
<comment type="similarity">
    <text evidence="1">Belongs to the small Tim family.</text>
</comment>
<dbReference type="InterPro" id="IPR035427">
    <property type="entry name" value="Tim10-like_dom_sf"/>
</dbReference>
<keyword evidence="1" id="KW-0472">Membrane</keyword>
<dbReference type="GO" id="GO:0005743">
    <property type="term" value="C:mitochondrial inner membrane"/>
    <property type="evidence" value="ECO:0007669"/>
    <property type="project" value="UniProtKB-SubCell"/>
</dbReference>
<dbReference type="EMBL" id="JADCNL010000001">
    <property type="protein sequence ID" value="KAG0496592.1"/>
    <property type="molecule type" value="Genomic_DNA"/>
</dbReference>
<evidence type="ECO:0000313" key="3">
    <source>
        <dbReference type="EMBL" id="KAG0496592.1"/>
    </source>
</evidence>
<name>A0A835S3W6_VANPL</name>
<keyword evidence="1" id="KW-0653">Protein transport</keyword>
<dbReference type="Pfam" id="PF02953">
    <property type="entry name" value="zf-Tim10_DDP"/>
    <property type="match status" value="1"/>
</dbReference>